<dbReference type="SUPFAM" id="SSF53335">
    <property type="entry name" value="S-adenosyl-L-methionine-dependent methyltransferases"/>
    <property type="match status" value="1"/>
</dbReference>
<gene>
    <name evidence="4" type="ORF">CW362_41635</name>
</gene>
<protein>
    <submittedName>
        <fullName evidence="4">SAM-dependent methyltransferase</fullName>
    </submittedName>
</protein>
<dbReference type="GO" id="GO:0008171">
    <property type="term" value="F:O-methyltransferase activity"/>
    <property type="evidence" value="ECO:0007669"/>
    <property type="project" value="InterPro"/>
</dbReference>
<dbReference type="GO" id="GO:0008757">
    <property type="term" value="F:S-adenosylmethionine-dependent methyltransferase activity"/>
    <property type="evidence" value="ECO:0007669"/>
    <property type="project" value="TreeGrafter"/>
</dbReference>
<name>A0A2I0SB99_9ACTN</name>
<dbReference type="CDD" id="cd02440">
    <property type="entry name" value="AdoMet_MTases"/>
    <property type="match status" value="1"/>
</dbReference>
<evidence type="ECO:0000256" key="1">
    <source>
        <dbReference type="ARBA" id="ARBA00022603"/>
    </source>
</evidence>
<proteinExistence type="predicted"/>
<dbReference type="EMBL" id="PJOS01000199">
    <property type="protein sequence ID" value="PKT67221.1"/>
    <property type="molecule type" value="Genomic_DNA"/>
</dbReference>
<dbReference type="InterPro" id="IPR050362">
    <property type="entry name" value="Cation-dep_OMT"/>
</dbReference>
<dbReference type="PANTHER" id="PTHR10509:SF14">
    <property type="entry name" value="CAFFEOYL-COA O-METHYLTRANSFERASE 3-RELATED"/>
    <property type="match status" value="1"/>
</dbReference>
<keyword evidence="2 4" id="KW-0808">Transferase</keyword>
<comment type="caution">
    <text evidence="4">The sequence shown here is derived from an EMBL/GenBank/DDBJ whole genome shotgun (WGS) entry which is preliminary data.</text>
</comment>
<dbReference type="Gene3D" id="3.40.50.150">
    <property type="entry name" value="Vaccinia Virus protein VP39"/>
    <property type="match status" value="1"/>
</dbReference>
<keyword evidence="3" id="KW-0949">S-adenosyl-L-methionine</keyword>
<evidence type="ECO:0000313" key="5">
    <source>
        <dbReference type="Proteomes" id="UP000236178"/>
    </source>
</evidence>
<dbReference type="OrthoDB" id="9799672at2"/>
<sequence>MAQQLESTPALLEYVRRSSLREDDILRRLREETSGLPAALALQVTPEQGQFLALLVRLTGASRVLDIGTFTGYSSLSMARALPPHGRLVTMDISEKWPGIGVPFWREAHVADRIDLRVGDARKVLADLRAEEGLGSFDLAFVDADKAQYAAYYEAALELLRPGGLIVLDNTLFFGRVVDPAAQDADTVAIRELNQALLEDDRVDLSLLPLFDGITLARKRFGAGGSSEKERP</sequence>
<keyword evidence="1 4" id="KW-0489">Methyltransferase</keyword>
<dbReference type="RefSeq" id="WP_103554792.1">
    <property type="nucleotide sequence ID" value="NZ_JBHJSK010000046.1"/>
</dbReference>
<dbReference type="InterPro" id="IPR029063">
    <property type="entry name" value="SAM-dependent_MTases_sf"/>
</dbReference>
<evidence type="ECO:0000256" key="2">
    <source>
        <dbReference type="ARBA" id="ARBA00022679"/>
    </source>
</evidence>
<accession>A0A2I0SB99</accession>
<dbReference type="PROSITE" id="PS51682">
    <property type="entry name" value="SAM_OMT_I"/>
    <property type="match status" value="1"/>
</dbReference>
<dbReference type="AlphaFoldDB" id="A0A2I0SB99"/>
<evidence type="ECO:0000256" key="3">
    <source>
        <dbReference type="ARBA" id="ARBA00022691"/>
    </source>
</evidence>
<dbReference type="GO" id="GO:0032259">
    <property type="term" value="P:methylation"/>
    <property type="evidence" value="ECO:0007669"/>
    <property type="project" value="UniProtKB-KW"/>
</dbReference>
<dbReference type="Pfam" id="PF01596">
    <property type="entry name" value="Methyltransf_3"/>
    <property type="match status" value="1"/>
</dbReference>
<evidence type="ECO:0000313" key="4">
    <source>
        <dbReference type="EMBL" id="PKT67221.1"/>
    </source>
</evidence>
<keyword evidence="5" id="KW-1185">Reference proteome</keyword>
<reference evidence="4 5" key="1">
    <citation type="submission" date="2017-12" db="EMBL/GenBank/DDBJ databases">
        <title>Streptomyces populusis sp. nov., a novel endophytic actinobacterium isolated from stems of Populus adenopoda Maxim.</title>
        <authorList>
            <person name="Wang Z."/>
        </authorList>
    </citation>
    <scope>NUCLEOTIDE SEQUENCE [LARGE SCALE GENOMIC DNA]</scope>
    <source>
        <strain evidence="4 5">A249</strain>
    </source>
</reference>
<dbReference type="PANTHER" id="PTHR10509">
    <property type="entry name" value="O-METHYLTRANSFERASE-RELATED"/>
    <property type="match status" value="1"/>
</dbReference>
<organism evidence="4 5">
    <name type="scientific">Streptomyces populi</name>
    <dbReference type="NCBI Taxonomy" id="2058924"/>
    <lineage>
        <taxon>Bacteria</taxon>
        <taxon>Bacillati</taxon>
        <taxon>Actinomycetota</taxon>
        <taxon>Actinomycetes</taxon>
        <taxon>Kitasatosporales</taxon>
        <taxon>Streptomycetaceae</taxon>
        <taxon>Streptomyces</taxon>
    </lineage>
</organism>
<dbReference type="Proteomes" id="UP000236178">
    <property type="component" value="Unassembled WGS sequence"/>
</dbReference>
<dbReference type="InterPro" id="IPR002935">
    <property type="entry name" value="SAM_O-MeTrfase"/>
</dbReference>